<evidence type="ECO:0000256" key="14">
    <source>
        <dbReference type="ARBA" id="ARBA00049494"/>
    </source>
</evidence>
<dbReference type="InterPro" id="IPR015865">
    <property type="entry name" value="Riboflavin_kinase_bac/euk"/>
</dbReference>
<evidence type="ECO:0000313" key="17">
    <source>
        <dbReference type="EMBL" id="MDG3006666.1"/>
    </source>
</evidence>
<dbReference type="InterPro" id="IPR004821">
    <property type="entry name" value="Cyt_trans-like"/>
</dbReference>
<sequence length="315" mass="34417">MITIENVRDFPARARGAYVTIGNFDGVHRGHARLIAELVRRADEAGAPAVAVTFHPHPVALLRPEESPEPLSWLEREIELLKASGVADVAVFRTGPWLLGLSAREFFEQVVMGQFAVRGLVEGPNFFFGRDRRGDVRILGRWCDEAGVALHVAEPLTDDGRMISSSRIRKVLMEGDVAEARRLLGRPHRIRGLVSHGAGRGATIGVPTANFEAIDVLIPAEGVYAATVLVPGATPGAEPTRWAAACNVGPNPTFGEQRFKVEAHLIGFHGDLYGRMIEMEFLERLRPTRAFAGLDDLLEQIARDVEQAKRIGEAG</sequence>
<evidence type="ECO:0000256" key="2">
    <source>
        <dbReference type="ARBA" id="ARBA00004726"/>
    </source>
</evidence>
<dbReference type="SMART" id="SM00904">
    <property type="entry name" value="Flavokinase"/>
    <property type="match status" value="1"/>
</dbReference>
<dbReference type="PIRSF" id="PIRSF004491">
    <property type="entry name" value="FAD_Synth"/>
    <property type="match status" value="1"/>
</dbReference>
<evidence type="ECO:0000256" key="10">
    <source>
        <dbReference type="ARBA" id="ARBA00022827"/>
    </source>
</evidence>
<evidence type="ECO:0000256" key="1">
    <source>
        <dbReference type="ARBA" id="ARBA00002121"/>
    </source>
</evidence>
<keyword evidence="9 15" id="KW-0418">Kinase</keyword>
<evidence type="ECO:0000256" key="12">
    <source>
        <dbReference type="ARBA" id="ARBA00023268"/>
    </source>
</evidence>
<evidence type="ECO:0000256" key="11">
    <source>
        <dbReference type="ARBA" id="ARBA00022840"/>
    </source>
</evidence>
<dbReference type="PANTHER" id="PTHR22749">
    <property type="entry name" value="RIBOFLAVIN KINASE/FMN ADENYLYLTRANSFERASE"/>
    <property type="match status" value="1"/>
</dbReference>
<keyword evidence="7 15" id="KW-0548">Nucleotidyltransferase</keyword>
<organism evidence="17 18">
    <name type="scientific">Paludisphaera mucosa</name>
    <dbReference type="NCBI Taxonomy" id="3030827"/>
    <lineage>
        <taxon>Bacteria</taxon>
        <taxon>Pseudomonadati</taxon>
        <taxon>Planctomycetota</taxon>
        <taxon>Planctomycetia</taxon>
        <taxon>Isosphaerales</taxon>
        <taxon>Isosphaeraceae</taxon>
        <taxon>Paludisphaera</taxon>
    </lineage>
</organism>
<evidence type="ECO:0000256" key="13">
    <source>
        <dbReference type="ARBA" id="ARBA00047880"/>
    </source>
</evidence>
<dbReference type="NCBIfam" id="TIGR00125">
    <property type="entry name" value="cyt_tran_rel"/>
    <property type="match status" value="1"/>
</dbReference>
<dbReference type="EC" id="2.7.7.2" evidence="15"/>
<gene>
    <name evidence="17" type="primary">ribF</name>
    <name evidence="17" type="ORF">PZE19_23100</name>
</gene>
<dbReference type="Gene3D" id="3.40.50.620">
    <property type="entry name" value="HUPs"/>
    <property type="match status" value="1"/>
</dbReference>
<dbReference type="RefSeq" id="WP_277862959.1">
    <property type="nucleotide sequence ID" value="NZ_JARRAG010000002.1"/>
</dbReference>
<dbReference type="SUPFAM" id="SSF82114">
    <property type="entry name" value="Riboflavin kinase-like"/>
    <property type="match status" value="1"/>
</dbReference>
<dbReference type="InterPro" id="IPR014729">
    <property type="entry name" value="Rossmann-like_a/b/a_fold"/>
</dbReference>
<accession>A0ABT6FGF9</accession>
<keyword evidence="4 15" id="KW-0285">Flavoprotein</keyword>
<name>A0ABT6FGF9_9BACT</name>
<keyword evidence="12" id="KW-0511">Multifunctional enzyme</keyword>
<evidence type="ECO:0000256" key="7">
    <source>
        <dbReference type="ARBA" id="ARBA00022695"/>
    </source>
</evidence>
<dbReference type="Pfam" id="PF06574">
    <property type="entry name" value="FAD_syn"/>
    <property type="match status" value="1"/>
</dbReference>
<protein>
    <recommendedName>
        <fullName evidence="15">Riboflavin biosynthesis protein</fullName>
    </recommendedName>
    <domain>
        <recommendedName>
            <fullName evidence="15">Riboflavin kinase</fullName>
            <ecNumber evidence="15">2.7.1.26</ecNumber>
        </recommendedName>
        <alternativeName>
            <fullName evidence="15">Flavokinase</fullName>
        </alternativeName>
    </domain>
    <domain>
        <recommendedName>
            <fullName evidence="15">FMN adenylyltransferase</fullName>
            <ecNumber evidence="15">2.7.7.2</ecNumber>
        </recommendedName>
        <alternativeName>
            <fullName evidence="15">FAD pyrophosphorylase</fullName>
        </alternativeName>
        <alternativeName>
            <fullName evidence="15">FAD synthase</fullName>
        </alternativeName>
    </domain>
</protein>
<reference evidence="17 18" key="1">
    <citation type="submission" date="2023-03" db="EMBL/GenBank/DDBJ databases">
        <title>Paludisphaera mucosa sp. nov. a novel planctomycete from northern fen.</title>
        <authorList>
            <person name="Ivanova A."/>
        </authorList>
    </citation>
    <scope>NUCLEOTIDE SEQUENCE [LARGE SCALE GENOMIC DNA]</scope>
    <source>
        <strain evidence="17 18">Pla2</strain>
    </source>
</reference>
<comment type="function">
    <text evidence="1">Catalyzes the phosphorylation of riboflavin to FMN followed by the adenylation of FMN to FAD.</text>
</comment>
<comment type="caution">
    <text evidence="17">The sequence shown here is derived from an EMBL/GenBank/DDBJ whole genome shotgun (WGS) entry which is preliminary data.</text>
</comment>
<keyword evidence="8 15" id="KW-0547">Nucleotide-binding</keyword>
<keyword evidence="11 15" id="KW-0067">ATP-binding</keyword>
<evidence type="ECO:0000256" key="8">
    <source>
        <dbReference type="ARBA" id="ARBA00022741"/>
    </source>
</evidence>
<dbReference type="GO" id="GO:0008531">
    <property type="term" value="F:riboflavin kinase activity"/>
    <property type="evidence" value="ECO:0007669"/>
    <property type="project" value="UniProtKB-EC"/>
</dbReference>
<dbReference type="InterPro" id="IPR023468">
    <property type="entry name" value="Riboflavin_kinase"/>
</dbReference>
<evidence type="ECO:0000256" key="6">
    <source>
        <dbReference type="ARBA" id="ARBA00022679"/>
    </source>
</evidence>
<comment type="pathway">
    <text evidence="3 15">Cofactor biosynthesis; FMN biosynthesis; FMN from riboflavin (ATP route): step 1/1.</text>
</comment>
<keyword evidence="18" id="KW-1185">Reference proteome</keyword>
<keyword evidence="5 15" id="KW-0288">FMN</keyword>
<keyword evidence="6 15" id="KW-0808">Transferase</keyword>
<comment type="catalytic activity">
    <reaction evidence="14 15">
        <text>FMN + ATP + H(+) = FAD + diphosphate</text>
        <dbReference type="Rhea" id="RHEA:17237"/>
        <dbReference type="ChEBI" id="CHEBI:15378"/>
        <dbReference type="ChEBI" id="CHEBI:30616"/>
        <dbReference type="ChEBI" id="CHEBI:33019"/>
        <dbReference type="ChEBI" id="CHEBI:57692"/>
        <dbReference type="ChEBI" id="CHEBI:58210"/>
        <dbReference type="EC" id="2.7.7.2"/>
    </reaction>
</comment>
<evidence type="ECO:0000256" key="15">
    <source>
        <dbReference type="PIRNR" id="PIRNR004491"/>
    </source>
</evidence>
<comment type="similarity">
    <text evidence="15">Belongs to the ribF family.</text>
</comment>
<dbReference type="SUPFAM" id="SSF52374">
    <property type="entry name" value="Nucleotidylyl transferase"/>
    <property type="match status" value="1"/>
</dbReference>
<dbReference type="InterPro" id="IPR002606">
    <property type="entry name" value="Riboflavin_kinase_bac"/>
</dbReference>
<comment type="catalytic activity">
    <reaction evidence="13 15">
        <text>riboflavin + ATP = FMN + ADP + H(+)</text>
        <dbReference type="Rhea" id="RHEA:14357"/>
        <dbReference type="ChEBI" id="CHEBI:15378"/>
        <dbReference type="ChEBI" id="CHEBI:30616"/>
        <dbReference type="ChEBI" id="CHEBI:57986"/>
        <dbReference type="ChEBI" id="CHEBI:58210"/>
        <dbReference type="ChEBI" id="CHEBI:456216"/>
        <dbReference type="EC" id="2.7.1.26"/>
    </reaction>
</comment>
<proteinExistence type="inferred from homology"/>
<keyword evidence="10 15" id="KW-0274">FAD</keyword>
<dbReference type="Pfam" id="PF01687">
    <property type="entry name" value="Flavokinase"/>
    <property type="match status" value="1"/>
</dbReference>
<feature type="domain" description="Riboflavin kinase" evidence="16">
    <location>
        <begin position="183"/>
        <end position="313"/>
    </location>
</feature>
<evidence type="ECO:0000259" key="16">
    <source>
        <dbReference type="SMART" id="SM00904"/>
    </source>
</evidence>
<dbReference type="GO" id="GO:0003919">
    <property type="term" value="F:FMN adenylyltransferase activity"/>
    <property type="evidence" value="ECO:0007669"/>
    <property type="project" value="UniProtKB-EC"/>
</dbReference>
<dbReference type="InterPro" id="IPR015864">
    <property type="entry name" value="FAD_synthase"/>
</dbReference>
<dbReference type="CDD" id="cd02064">
    <property type="entry name" value="FAD_synthetase_N"/>
    <property type="match status" value="1"/>
</dbReference>
<dbReference type="Proteomes" id="UP001216907">
    <property type="component" value="Unassembled WGS sequence"/>
</dbReference>
<dbReference type="PANTHER" id="PTHR22749:SF6">
    <property type="entry name" value="RIBOFLAVIN KINASE"/>
    <property type="match status" value="1"/>
</dbReference>
<comment type="pathway">
    <text evidence="2 15">Cofactor biosynthesis; FAD biosynthesis; FAD from FMN: step 1/1.</text>
</comment>
<evidence type="ECO:0000256" key="5">
    <source>
        <dbReference type="ARBA" id="ARBA00022643"/>
    </source>
</evidence>
<dbReference type="EC" id="2.7.1.26" evidence="15"/>
<evidence type="ECO:0000256" key="9">
    <source>
        <dbReference type="ARBA" id="ARBA00022777"/>
    </source>
</evidence>
<evidence type="ECO:0000256" key="3">
    <source>
        <dbReference type="ARBA" id="ARBA00005201"/>
    </source>
</evidence>
<evidence type="ECO:0000313" key="18">
    <source>
        <dbReference type="Proteomes" id="UP001216907"/>
    </source>
</evidence>
<dbReference type="InterPro" id="IPR023465">
    <property type="entry name" value="Riboflavin_kinase_dom_sf"/>
</dbReference>
<dbReference type="Gene3D" id="2.40.30.30">
    <property type="entry name" value="Riboflavin kinase-like"/>
    <property type="match status" value="1"/>
</dbReference>
<dbReference type="EMBL" id="JARRAG010000002">
    <property type="protein sequence ID" value="MDG3006666.1"/>
    <property type="molecule type" value="Genomic_DNA"/>
</dbReference>
<evidence type="ECO:0000256" key="4">
    <source>
        <dbReference type="ARBA" id="ARBA00022630"/>
    </source>
</evidence>
<dbReference type="NCBIfam" id="TIGR00083">
    <property type="entry name" value="ribF"/>
    <property type="match status" value="1"/>
</dbReference>